<keyword evidence="2" id="KW-1185">Reference proteome</keyword>
<evidence type="ECO:0000313" key="2">
    <source>
        <dbReference type="Proteomes" id="UP000600171"/>
    </source>
</evidence>
<proteinExistence type="predicted"/>
<dbReference type="GO" id="GO:0000030">
    <property type="term" value="F:mannosyltransferase activity"/>
    <property type="evidence" value="ECO:0007669"/>
    <property type="project" value="TreeGrafter"/>
</dbReference>
<dbReference type="GO" id="GO:0016020">
    <property type="term" value="C:membrane"/>
    <property type="evidence" value="ECO:0007669"/>
    <property type="project" value="GOC"/>
</dbReference>
<protein>
    <recommendedName>
        <fullName evidence="3">Mannosyltransferase OCH1 and related enzymes</fullName>
    </recommendedName>
</protein>
<dbReference type="GO" id="GO:0051999">
    <property type="term" value="P:mannosyl-inositol phosphorylceramide biosynthetic process"/>
    <property type="evidence" value="ECO:0007669"/>
    <property type="project" value="TreeGrafter"/>
</dbReference>
<dbReference type="PANTHER" id="PTHR32385">
    <property type="entry name" value="MANNOSYL PHOSPHORYLINOSITOL CERAMIDE SYNTHASE"/>
    <property type="match status" value="1"/>
</dbReference>
<dbReference type="RefSeq" id="WP_188359553.1">
    <property type="nucleotide sequence ID" value="NZ_BMDC01000002.1"/>
</dbReference>
<dbReference type="Pfam" id="PF05704">
    <property type="entry name" value="Caps_synth"/>
    <property type="match status" value="1"/>
</dbReference>
<accession>A0A917MT14</accession>
<dbReference type="SUPFAM" id="SSF53448">
    <property type="entry name" value="Nucleotide-diphospho-sugar transferases"/>
    <property type="match status" value="1"/>
</dbReference>
<comment type="caution">
    <text evidence="1">The sequence shown here is derived from an EMBL/GenBank/DDBJ whole genome shotgun (WGS) entry which is preliminary data.</text>
</comment>
<dbReference type="Proteomes" id="UP000600171">
    <property type="component" value="Unassembled WGS sequence"/>
</dbReference>
<dbReference type="PANTHER" id="PTHR32385:SF15">
    <property type="entry name" value="INOSITOL PHOSPHOCERAMIDE MANNOSYLTRANSFERASE 1"/>
    <property type="match status" value="1"/>
</dbReference>
<dbReference type="InterPro" id="IPR008441">
    <property type="entry name" value="AfumC-like_glycosyl_Trfase"/>
</dbReference>
<evidence type="ECO:0000313" key="1">
    <source>
        <dbReference type="EMBL" id="GGH62565.1"/>
    </source>
</evidence>
<organism evidence="1 2">
    <name type="scientific">Rothia aerolata</name>
    <dbReference type="NCBI Taxonomy" id="1812262"/>
    <lineage>
        <taxon>Bacteria</taxon>
        <taxon>Bacillati</taxon>
        <taxon>Actinomycetota</taxon>
        <taxon>Actinomycetes</taxon>
        <taxon>Micrococcales</taxon>
        <taxon>Micrococcaceae</taxon>
        <taxon>Rothia</taxon>
    </lineage>
</organism>
<evidence type="ECO:0008006" key="3">
    <source>
        <dbReference type="Google" id="ProtNLM"/>
    </source>
</evidence>
<dbReference type="InterPro" id="IPR051706">
    <property type="entry name" value="Glycosyltransferase_domain"/>
</dbReference>
<dbReference type="Gene3D" id="3.90.550.20">
    <property type="match status" value="1"/>
</dbReference>
<sequence>MEPLKTLKNLKHQAFILREHGVPYIKNELYSKWPKIKPYYYDKSRYQMQIGEVTIPSSSTFLVNNLLFETPEIPPAEKAPQRIFAIWFGNEMNENRKKGLETIKKANPNLDFILVTEENLADWTTSAHPLHPAFKNLSAVHKSDYLRTYLMHHYGGVYTDIKALTVHWEPLISELNSDSNLYAVGPAETTFQNVSKSPGNGKLGSDQERYFQQTLYPACYACKPNSPFTQAHLDEIERRLSYFEKLLEKNPAEQPWGLNSNYPIAWNALHGQIFSPLNLKYHKNIKAIPGMVNNFGAHR</sequence>
<dbReference type="EMBL" id="BMDC01000002">
    <property type="protein sequence ID" value="GGH62565.1"/>
    <property type="molecule type" value="Genomic_DNA"/>
</dbReference>
<gene>
    <name evidence="1" type="ORF">GCM10007359_12920</name>
</gene>
<reference evidence="1 2" key="1">
    <citation type="journal article" date="2014" name="Int. J. Syst. Evol. Microbiol.">
        <title>Complete genome sequence of Corynebacterium casei LMG S-19264T (=DSM 44701T), isolated from a smear-ripened cheese.</title>
        <authorList>
            <consortium name="US DOE Joint Genome Institute (JGI-PGF)"/>
            <person name="Walter F."/>
            <person name="Albersmeier A."/>
            <person name="Kalinowski J."/>
            <person name="Ruckert C."/>
        </authorList>
    </citation>
    <scope>NUCLEOTIDE SEQUENCE [LARGE SCALE GENOMIC DNA]</scope>
    <source>
        <strain evidence="1 2">CCM 8669</strain>
    </source>
</reference>
<dbReference type="InterPro" id="IPR029044">
    <property type="entry name" value="Nucleotide-diphossugar_trans"/>
</dbReference>
<dbReference type="AlphaFoldDB" id="A0A917MT14"/>
<name>A0A917MT14_9MICC</name>